<dbReference type="OrthoDB" id="9786766at2"/>
<dbReference type="GO" id="GO:0016052">
    <property type="term" value="P:carbohydrate catabolic process"/>
    <property type="evidence" value="ECO:0007669"/>
    <property type="project" value="InterPro"/>
</dbReference>
<comment type="caution">
    <text evidence="4">The sequence shown here is derived from an EMBL/GenBank/DDBJ whole genome shotgun (WGS) entry which is preliminary data.</text>
</comment>
<dbReference type="EMBL" id="SEWE01000017">
    <property type="protein sequence ID" value="RYU79765.1"/>
    <property type="molecule type" value="Genomic_DNA"/>
</dbReference>
<dbReference type="GO" id="GO:0030246">
    <property type="term" value="F:carbohydrate binding"/>
    <property type="evidence" value="ECO:0007669"/>
    <property type="project" value="InterPro"/>
</dbReference>
<evidence type="ECO:0000313" key="4">
    <source>
        <dbReference type="EMBL" id="RYU79765.1"/>
    </source>
</evidence>
<dbReference type="Pfam" id="PF06452">
    <property type="entry name" value="CBM9_1"/>
    <property type="match status" value="1"/>
</dbReference>
<sequence>MLPTFIRRSLFPLLLLLSWSPFRAAAQTPATAPTTSATAAPKRQLQAVRITEAIKLDGLLDEAVWQQAPVASDFVQQRPNPGVPEKNQTEVRVLYDDANLYIGAVMHDVSPDSILREMTARDQFGNTDIFSVFLDTYHDQLNGYNFTVTTSGVQLDARYSPAGGEDFNWNAVWDARTSQRGTEWVAEMRIPYSAIRFSKAPEQLWGLNFARQRKRDNAQFFWNEVKPAVNGFVNQWGELRGVRDVQPPLRLSLTPYVSSYVNHNPLNAEGTRRTSTSFNGGADIKWGINESFTLDATLVPDFGQVQSDNQVLNLSPFEVQFNENRAFFTEGTELFNKGNLFYSRRVGATPIGFYGLKAGAHEKIRRNPAETRLLNATKVSGRTKQGLGIGLFNAVSNDVYATLRDTLDGHERQVLTQPLSNYSIAVLDQSLPHNSYVSLINTNVTRAGSTYDANVTGGLFSFNDKTNTYAVDGRLVYSRRRGTQFNSSEKVSDQDGYKYQVGVGKVSGNLTWGVNQGIESDTYNPNDLGILFGNNNISQGAYLNYRKYKPFWKVNNLSLFSEVNHSLLYRPTRYQNLGFYLGGNTTFTKSFLQIGFDMNVDQASNDFYEPRTYPLGEYYVRVPGSTRLVVFFNSDTRKKFALGMNAGNRTYALDEHLSRPRRALYSFGFYPRYRFNDHFTLRYSLDWSRATNQIGFVNGGLKNDEPLDQPWLGQVLLGRRNVATVSNVVSAAYTFTNRMSLTVRTRHYTSTVQYADFVTLAPGGKETPADYARNRDNTYNAFNVDAVYSWWFAPGSQISIVWKNASATSLLAEQATPQYFDNFNATINTPHNNSVSVKVLYYLDYLMLRPKK</sequence>
<feature type="chain" id="PRO_5020863738" evidence="1">
    <location>
        <begin position="25"/>
        <end position="852"/>
    </location>
</feature>
<dbReference type="Gene3D" id="2.60.40.1190">
    <property type="match status" value="1"/>
</dbReference>
<feature type="domain" description="DUF5916" evidence="3">
    <location>
        <begin position="247"/>
        <end position="849"/>
    </location>
</feature>
<dbReference type="InterPro" id="IPR010502">
    <property type="entry name" value="Carb-bd_dom_fam9"/>
</dbReference>
<evidence type="ECO:0000259" key="3">
    <source>
        <dbReference type="Pfam" id="PF19313"/>
    </source>
</evidence>
<gene>
    <name evidence="4" type="ORF">EWM57_10165</name>
</gene>
<feature type="domain" description="Carbohydrate-binding" evidence="2">
    <location>
        <begin position="57"/>
        <end position="213"/>
    </location>
</feature>
<keyword evidence="1" id="KW-0732">Signal</keyword>
<evidence type="ECO:0000259" key="2">
    <source>
        <dbReference type="Pfam" id="PF06452"/>
    </source>
</evidence>
<dbReference type="InterPro" id="IPR045670">
    <property type="entry name" value="DUF5916"/>
</dbReference>
<organism evidence="4 5">
    <name type="scientific">Hymenobacter persicinus</name>
    <dbReference type="NCBI Taxonomy" id="2025506"/>
    <lineage>
        <taxon>Bacteria</taxon>
        <taxon>Pseudomonadati</taxon>
        <taxon>Bacteroidota</taxon>
        <taxon>Cytophagia</taxon>
        <taxon>Cytophagales</taxon>
        <taxon>Hymenobacteraceae</taxon>
        <taxon>Hymenobacter</taxon>
    </lineage>
</organism>
<feature type="signal peptide" evidence="1">
    <location>
        <begin position="1"/>
        <end position="24"/>
    </location>
</feature>
<dbReference type="GO" id="GO:0004553">
    <property type="term" value="F:hydrolase activity, hydrolyzing O-glycosyl compounds"/>
    <property type="evidence" value="ECO:0007669"/>
    <property type="project" value="InterPro"/>
</dbReference>
<accession>A0A4Q5LBR0</accession>
<evidence type="ECO:0000313" key="5">
    <source>
        <dbReference type="Proteomes" id="UP000294155"/>
    </source>
</evidence>
<dbReference type="AlphaFoldDB" id="A0A4Q5LBR0"/>
<name>A0A4Q5LBR0_9BACT</name>
<dbReference type="Pfam" id="PF19313">
    <property type="entry name" value="DUF5916"/>
    <property type="match status" value="1"/>
</dbReference>
<dbReference type="CDD" id="cd09618">
    <property type="entry name" value="CBM9_like_2"/>
    <property type="match status" value="1"/>
</dbReference>
<dbReference type="RefSeq" id="WP_129921036.1">
    <property type="nucleotide sequence ID" value="NZ_SEWE01000017.1"/>
</dbReference>
<dbReference type="SUPFAM" id="SSF49344">
    <property type="entry name" value="CBD9-like"/>
    <property type="match status" value="1"/>
</dbReference>
<dbReference type="Proteomes" id="UP000294155">
    <property type="component" value="Unassembled WGS sequence"/>
</dbReference>
<protein>
    <submittedName>
        <fullName evidence="4">Uncharacterized protein</fullName>
    </submittedName>
</protein>
<evidence type="ECO:0000256" key="1">
    <source>
        <dbReference type="SAM" id="SignalP"/>
    </source>
</evidence>
<reference evidence="4 5" key="1">
    <citation type="submission" date="2019-02" db="EMBL/GenBank/DDBJ databases">
        <title>Bacterial novel species isolated from soil.</title>
        <authorList>
            <person name="Jung H.-Y."/>
        </authorList>
    </citation>
    <scope>NUCLEOTIDE SEQUENCE [LARGE SCALE GENOMIC DNA]</scope>
    <source>
        <strain evidence="4 5">1-3-3-3</strain>
    </source>
</reference>
<proteinExistence type="predicted"/>
<keyword evidence="5" id="KW-1185">Reference proteome</keyword>